<name>A0A194Q0P6_PAPXU</name>
<dbReference type="Proteomes" id="UP000053268">
    <property type="component" value="Unassembled WGS sequence"/>
</dbReference>
<gene>
    <name evidence="1" type="ORF">RR46_02374</name>
</gene>
<accession>A0A194Q0P6</accession>
<keyword evidence="2" id="KW-1185">Reference proteome</keyword>
<organism evidence="1 2">
    <name type="scientific">Papilio xuthus</name>
    <name type="common">Asian swallowtail butterfly</name>
    <dbReference type="NCBI Taxonomy" id="66420"/>
    <lineage>
        <taxon>Eukaryota</taxon>
        <taxon>Metazoa</taxon>
        <taxon>Ecdysozoa</taxon>
        <taxon>Arthropoda</taxon>
        <taxon>Hexapoda</taxon>
        <taxon>Insecta</taxon>
        <taxon>Pterygota</taxon>
        <taxon>Neoptera</taxon>
        <taxon>Endopterygota</taxon>
        <taxon>Lepidoptera</taxon>
        <taxon>Glossata</taxon>
        <taxon>Ditrysia</taxon>
        <taxon>Papilionoidea</taxon>
        <taxon>Papilionidae</taxon>
        <taxon>Papilioninae</taxon>
        <taxon>Papilio</taxon>
    </lineage>
</organism>
<dbReference type="AlphaFoldDB" id="A0A194Q0P6"/>
<dbReference type="EMBL" id="KQ459581">
    <property type="protein sequence ID" value="KPI99157.1"/>
    <property type="molecule type" value="Genomic_DNA"/>
</dbReference>
<evidence type="ECO:0000313" key="2">
    <source>
        <dbReference type="Proteomes" id="UP000053268"/>
    </source>
</evidence>
<evidence type="ECO:0000313" key="1">
    <source>
        <dbReference type="EMBL" id="KPI99157.1"/>
    </source>
</evidence>
<reference evidence="1 2" key="1">
    <citation type="journal article" date="2015" name="Nat. Commun.">
        <title>Outbred genome sequencing and CRISPR/Cas9 gene editing in butterflies.</title>
        <authorList>
            <person name="Li X."/>
            <person name="Fan D."/>
            <person name="Zhang W."/>
            <person name="Liu G."/>
            <person name="Zhang L."/>
            <person name="Zhao L."/>
            <person name="Fang X."/>
            <person name="Chen L."/>
            <person name="Dong Y."/>
            <person name="Chen Y."/>
            <person name="Ding Y."/>
            <person name="Zhao R."/>
            <person name="Feng M."/>
            <person name="Zhu Y."/>
            <person name="Feng Y."/>
            <person name="Jiang X."/>
            <person name="Zhu D."/>
            <person name="Xiang H."/>
            <person name="Feng X."/>
            <person name="Li S."/>
            <person name="Wang J."/>
            <person name="Zhang G."/>
            <person name="Kronforst M.R."/>
            <person name="Wang W."/>
        </authorList>
    </citation>
    <scope>NUCLEOTIDE SEQUENCE [LARGE SCALE GENOMIC DNA]</scope>
    <source>
        <strain evidence="1">Ya'a_city_454_Px</strain>
        <tissue evidence="1">Whole body</tissue>
    </source>
</reference>
<protein>
    <submittedName>
        <fullName evidence="1">Uncharacterized protein</fullName>
    </submittedName>
</protein>
<sequence length="212" mass="21782">MRLACLACVATLRGLSHAPIYDIHTGAVCGAGDAAVAAGGSRAAGSESASKGGMFGAGAGVGAGAGGYGEGGEAWAGYVGGGRLQQYAHFAPHQNVWHHHPAAHHDSYEAHELNHIATIAGRSTESEAIRGVARARWRGQCAPRPLTVCSCVRRDLLTPPASVSASRVDRHGRLAALALMATELRTPGRFVPAPAGRELGAIRGGLGLRDRE</sequence>
<proteinExistence type="predicted"/>